<dbReference type="GO" id="GO:0030170">
    <property type="term" value="F:pyridoxal phosphate binding"/>
    <property type="evidence" value="ECO:0007669"/>
    <property type="project" value="InterPro"/>
</dbReference>
<evidence type="ECO:0000313" key="3">
    <source>
        <dbReference type="Proteomes" id="UP000196440"/>
    </source>
</evidence>
<comment type="caution">
    <text evidence="2">The sequence shown here is derived from an EMBL/GenBank/DDBJ whole genome shotgun (WGS) entry which is preliminary data.</text>
</comment>
<dbReference type="AlphaFoldDB" id="A0A208ZVP8"/>
<dbReference type="InterPro" id="IPR005302">
    <property type="entry name" value="MoCF_Sase_C"/>
</dbReference>
<dbReference type="SUPFAM" id="SSF141673">
    <property type="entry name" value="MOSC N-terminal domain-like"/>
    <property type="match status" value="1"/>
</dbReference>
<gene>
    <name evidence="2" type="ORF">CBW57_15645</name>
</gene>
<accession>A0A208ZVP8</accession>
<evidence type="ECO:0000313" key="2">
    <source>
        <dbReference type="EMBL" id="OVZ84555.1"/>
    </source>
</evidence>
<dbReference type="PROSITE" id="PS51340">
    <property type="entry name" value="MOSC"/>
    <property type="match status" value="1"/>
</dbReference>
<dbReference type="RefSeq" id="WP_087816319.1">
    <property type="nucleotide sequence ID" value="NZ_CBCPKE010000010.1"/>
</dbReference>
<dbReference type="EMBL" id="NHOI01000025">
    <property type="protein sequence ID" value="OVZ84555.1"/>
    <property type="molecule type" value="Genomic_DNA"/>
</dbReference>
<dbReference type="GO" id="GO:0003824">
    <property type="term" value="F:catalytic activity"/>
    <property type="evidence" value="ECO:0007669"/>
    <property type="project" value="InterPro"/>
</dbReference>
<dbReference type="InterPro" id="IPR011037">
    <property type="entry name" value="Pyrv_Knase-like_insert_dom_sf"/>
</dbReference>
<sequence>MNNVLKLIHHPLKSGAGVYSDIFHGNKNGITGDRLFCLFCPETKKFISLRDNSKLEDITIENNEFSVSIIIGDIKENFGVEKKSVDTIKVWSRNVEVDTYKGIVSDYISSYLKMNVCLAKVSSFTDYKQSFMDTGPIHIISQRSLDSLSRHIGLGEIPTSIFRPNIVVSDFGFENENDIKKIVINDFVFNVTEVTERCDAVSILHRKLQSISDSPILDILDELNDFDGAKFGLYLRSETDFCIHINDVVEVM</sequence>
<organism evidence="2 3">
    <name type="scientific">Yersinia intermedia</name>
    <dbReference type="NCBI Taxonomy" id="631"/>
    <lineage>
        <taxon>Bacteria</taxon>
        <taxon>Pseudomonadati</taxon>
        <taxon>Pseudomonadota</taxon>
        <taxon>Gammaproteobacteria</taxon>
        <taxon>Enterobacterales</taxon>
        <taxon>Yersiniaceae</taxon>
        <taxon>Yersinia</taxon>
    </lineage>
</organism>
<protein>
    <recommendedName>
        <fullName evidence="1">MOSC domain-containing protein</fullName>
    </recommendedName>
</protein>
<dbReference type="Proteomes" id="UP000196440">
    <property type="component" value="Unassembled WGS sequence"/>
</dbReference>
<proteinExistence type="predicted"/>
<dbReference type="GO" id="GO:0030151">
    <property type="term" value="F:molybdenum ion binding"/>
    <property type="evidence" value="ECO:0007669"/>
    <property type="project" value="InterPro"/>
</dbReference>
<feature type="domain" description="MOSC" evidence="1">
    <location>
        <begin position="89"/>
        <end position="252"/>
    </location>
</feature>
<dbReference type="Pfam" id="PF03473">
    <property type="entry name" value="MOSC"/>
    <property type="match status" value="1"/>
</dbReference>
<reference evidence="2 3" key="1">
    <citation type="submission" date="2017-05" db="EMBL/GenBank/DDBJ databases">
        <title>Whole genome sequencing of Yersinia kristensenii.</title>
        <authorList>
            <person name="Campioni F."/>
        </authorList>
    </citation>
    <scope>NUCLEOTIDE SEQUENCE [LARGE SCALE GENOMIC DNA]</scope>
    <source>
        <strain evidence="2 3">CFSAN060536</strain>
    </source>
</reference>
<evidence type="ECO:0000259" key="1">
    <source>
        <dbReference type="PROSITE" id="PS51340"/>
    </source>
</evidence>
<name>A0A208ZVP8_YERIN</name>
<dbReference type="SUPFAM" id="SSF50800">
    <property type="entry name" value="PK beta-barrel domain-like"/>
    <property type="match status" value="1"/>
</dbReference>